<proteinExistence type="predicted"/>
<sequence length="180" mass="18745">MPILRPVSDMWRPLSLLASILGALGMALATMAGACDDGGGGEGGGGSGGAGGAGGCPVELQALLNITIRAEEGNVPPDTTVRVTWSVGEEPVFRLDDTSTWKALDESNLVCVVGEAQQPPVDVHELRCQIWTSGPTRVEVSAEGFAAYDQTLTPPMSEACEGPVPLQEDITLSRDEVEEP</sequence>
<dbReference type="EMBL" id="ASRX01000093">
    <property type="protein sequence ID" value="EYF00956.1"/>
    <property type="molecule type" value="Genomic_DNA"/>
</dbReference>
<reference evidence="2 3" key="1">
    <citation type="submission" date="2013-05" db="EMBL/GenBank/DDBJ databases">
        <title>Genome assembly of Chondromyces apiculatus DSM 436.</title>
        <authorList>
            <person name="Sharma G."/>
            <person name="Khatri I."/>
            <person name="Kaur C."/>
            <person name="Mayilraj S."/>
            <person name="Subramanian S."/>
        </authorList>
    </citation>
    <scope>NUCLEOTIDE SEQUENCE [LARGE SCALE GENOMIC DNA]</scope>
    <source>
        <strain evidence="2 3">DSM 436</strain>
    </source>
</reference>
<accession>A0A017SXB4</accession>
<gene>
    <name evidence="2" type="ORF">CAP_8824</name>
</gene>
<feature type="chain" id="PRO_5001499979" description="Lipoprotein" evidence="1">
    <location>
        <begin position="35"/>
        <end position="180"/>
    </location>
</feature>
<protein>
    <recommendedName>
        <fullName evidence="4">Lipoprotein</fullName>
    </recommendedName>
</protein>
<feature type="signal peptide" evidence="1">
    <location>
        <begin position="1"/>
        <end position="34"/>
    </location>
</feature>
<evidence type="ECO:0008006" key="4">
    <source>
        <dbReference type="Google" id="ProtNLM"/>
    </source>
</evidence>
<dbReference type="PROSITE" id="PS51257">
    <property type="entry name" value="PROKAR_LIPOPROTEIN"/>
    <property type="match status" value="1"/>
</dbReference>
<evidence type="ECO:0000256" key="1">
    <source>
        <dbReference type="SAM" id="SignalP"/>
    </source>
</evidence>
<comment type="caution">
    <text evidence="2">The sequence shown here is derived from an EMBL/GenBank/DDBJ whole genome shotgun (WGS) entry which is preliminary data.</text>
</comment>
<name>A0A017SXB4_9BACT</name>
<keyword evidence="3" id="KW-1185">Reference proteome</keyword>
<dbReference type="Proteomes" id="UP000019678">
    <property type="component" value="Unassembled WGS sequence"/>
</dbReference>
<keyword evidence="1" id="KW-0732">Signal</keyword>
<organism evidence="2 3">
    <name type="scientific">Chondromyces apiculatus DSM 436</name>
    <dbReference type="NCBI Taxonomy" id="1192034"/>
    <lineage>
        <taxon>Bacteria</taxon>
        <taxon>Pseudomonadati</taxon>
        <taxon>Myxococcota</taxon>
        <taxon>Polyangia</taxon>
        <taxon>Polyangiales</taxon>
        <taxon>Polyangiaceae</taxon>
        <taxon>Chondromyces</taxon>
    </lineage>
</organism>
<evidence type="ECO:0000313" key="3">
    <source>
        <dbReference type="Proteomes" id="UP000019678"/>
    </source>
</evidence>
<dbReference type="AlphaFoldDB" id="A0A017SXB4"/>
<evidence type="ECO:0000313" key="2">
    <source>
        <dbReference type="EMBL" id="EYF00956.1"/>
    </source>
</evidence>